<dbReference type="RefSeq" id="WP_398275161.1">
    <property type="nucleotide sequence ID" value="NZ_JBITLV010000001.1"/>
</dbReference>
<organism evidence="3 4">
    <name type="scientific">Spongisporangium articulatum</name>
    <dbReference type="NCBI Taxonomy" id="3362603"/>
    <lineage>
        <taxon>Bacteria</taxon>
        <taxon>Bacillati</taxon>
        <taxon>Actinomycetota</taxon>
        <taxon>Actinomycetes</taxon>
        <taxon>Kineosporiales</taxon>
        <taxon>Kineosporiaceae</taxon>
        <taxon>Spongisporangium</taxon>
    </lineage>
</organism>
<name>A0ABW8AIB9_9ACTN</name>
<feature type="compositionally biased region" description="Gly residues" evidence="1">
    <location>
        <begin position="15"/>
        <end position="24"/>
    </location>
</feature>
<sequence length="564" mass="63517">MTQGTHTPPPADVPPGGGASGTEGGTPPSGSTLPDFMPPFGFGPNDPNYSAEDLVTRQMCAAVHLDGPFANKVGGELMAVPHKAIWPVWDAVDYTVLARHAKWSRERRLVRDLALALLMLALIGSWVAIGLVAWLSGGLPWGLTLLAVALIATWVWVAARRIVKAYFLETIDIVAAIREKPAEANERLGAWDGLPPPASSTDFLSIVYRAMARFNVAIVKARFFLIDWWKWVRGRGAFIHEGENPVLPPFDYLASMYDANVILFQGDQKPFGMAGVTLDDWNLTVDVNRQVNGVDHAATLSARDLHDKLVEEVPGGLLPQLRSRSVVVANGMHPKELGLFAETDEESKPGHTPGWYTDHPQNRVSRRTIENWLQHPPEGARVYAYFQKYAWRGHLVIGTAVNVYRGGNTLNIECNTHVLPPLQDEFNNMFDIPENPINLRKAMRRTLRVYTPKLLLQSLRANYNNFFTPSGRQTVVRQLHKQRDEESRIDYGSRINIRLAASDASKMWRYPYVDDLEFARVIRDKVLEVTRRYLESYGVPLAQFDEQVRIMRERKMKYDSEGEK</sequence>
<dbReference type="Proteomes" id="UP001612915">
    <property type="component" value="Unassembled WGS sequence"/>
</dbReference>
<evidence type="ECO:0000256" key="2">
    <source>
        <dbReference type="SAM" id="Phobius"/>
    </source>
</evidence>
<evidence type="ECO:0000313" key="3">
    <source>
        <dbReference type="EMBL" id="MFI7586104.1"/>
    </source>
</evidence>
<comment type="caution">
    <text evidence="3">The sequence shown here is derived from an EMBL/GenBank/DDBJ whole genome shotgun (WGS) entry which is preliminary data.</text>
</comment>
<keyword evidence="4" id="KW-1185">Reference proteome</keyword>
<keyword evidence="2" id="KW-0472">Membrane</keyword>
<keyword evidence="2" id="KW-1133">Transmembrane helix</keyword>
<reference evidence="3 4" key="1">
    <citation type="submission" date="2024-10" db="EMBL/GenBank/DDBJ databases">
        <title>The Natural Products Discovery Center: Release of the First 8490 Sequenced Strains for Exploring Actinobacteria Biosynthetic Diversity.</title>
        <authorList>
            <person name="Kalkreuter E."/>
            <person name="Kautsar S.A."/>
            <person name="Yang D."/>
            <person name="Bader C.D."/>
            <person name="Teijaro C.N."/>
            <person name="Fluegel L."/>
            <person name="Davis C.M."/>
            <person name="Simpson J.R."/>
            <person name="Lauterbach L."/>
            <person name="Steele A.D."/>
            <person name="Gui C."/>
            <person name="Meng S."/>
            <person name="Li G."/>
            <person name="Viehrig K."/>
            <person name="Ye F."/>
            <person name="Su P."/>
            <person name="Kiefer A.F."/>
            <person name="Nichols A."/>
            <person name="Cepeda A.J."/>
            <person name="Yan W."/>
            <person name="Fan B."/>
            <person name="Jiang Y."/>
            <person name="Adhikari A."/>
            <person name="Zheng C.-J."/>
            <person name="Schuster L."/>
            <person name="Cowan T.M."/>
            <person name="Smanski M.J."/>
            <person name="Chevrette M.G."/>
            <person name="De Carvalho L.P.S."/>
            <person name="Shen B."/>
        </authorList>
    </citation>
    <scope>NUCLEOTIDE SEQUENCE [LARGE SCALE GENOMIC DNA]</scope>
    <source>
        <strain evidence="3 4">NPDC049639</strain>
    </source>
</reference>
<accession>A0ABW8AIB9</accession>
<evidence type="ECO:0000256" key="1">
    <source>
        <dbReference type="SAM" id="MobiDB-lite"/>
    </source>
</evidence>
<protein>
    <submittedName>
        <fullName evidence="3">Uncharacterized protein</fullName>
    </submittedName>
</protein>
<proteinExistence type="predicted"/>
<evidence type="ECO:0000313" key="4">
    <source>
        <dbReference type="Proteomes" id="UP001612915"/>
    </source>
</evidence>
<feature type="transmembrane region" description="Helical" evidence="2">
    <location>
        <begin position="113"/>
        <end position="135"/>
    </location>
</feature>
<feature type="compositionally biased region" description="Low complexity" evidence="1">
    <location>
        <begin position="25"/>
        <end position="34"/>
    </location>
</feature>
<feature type="transmembrane region" description="Helical" evidence="2">
    <location>
        <begin position="141"/>
        <end position="159"/>
    </location>
</feature>
<keyword evidence="2" id="KW-0812">Transmembrane</keyword>
<feature type="region of interest" description="Disordered" evidence="1">
    <location>
        <begin position="1"/>
        <end position="37"/>
    </location>
</feature>
<dbReference type="EMBL" id="JBITLV010000001">
    <property type="protein sequence ID" value="MFI7586104.1"/>
    <property type="molecule type" value="Genomic_DNA"/>
</dbReference>
<gene>
    <name evidence="3" type="ORF">ACIB24_03400</name>
</gene>